<evidence type="ECO:0000256" key="2">
    <source>
        <dbReference type="ARBA" id="ARBA00022490"/>
    </source>
</evidence>
<organism evidence="8 9">
    <name type="scientific">Pseudoalteromonas byunsanensis</name>
    <dbReference type="NCBI Taxonomy" id="327939"/>
    <lineage>
        <taxon>Bacteria</taxon>
        <taxon>Pseudomonadati</taxon>
        <taxon>Pseudomonadota</taxon>
        <taxon>Gammaproteobacteria</taxon>
        <taxon>Alteromonadales</taxon>
        <taxon>Pseudoalteromonadaceae</taxon>
        <taxon>Pseudoalteromonas</taxon>
    </lineage>
</organism>
<accession>A0A1S1N535</accession>
<keyword evidence="9" id="KW-1185">Reference proteome</keyword>
<proteinExistence type="inferred from homology"/>
<feature type="chain" id="PRO_5010214934" evidence="7">
    <location>
        <begin position="21"/>
        <end position="541"/>
    </location>
</feature>
<gene>
    <name evidence="8" type="ORF">BIW53_15850</name>
</gene>
<evidence type="ECO:0000256" key="1">
    <source>
        <dbReference type="ARBA" id="ARBA00004496"/>
    </source>
</evidence>
<dbReference type="SMART" id="SM00028">
    <property type="entry name" value="TPR"/>
    <property type="match status" value="3"/>
</dbReference>
<keyword evidence="4" id="KW-0802">TPR repeat</keyword>
<dbReference type="OrthoDB" id="6014116at2"/>
<dbReference type="InterPro" id="IPR019734">
    <property type="entry name" value="TPR_rpt"/>
</dbReference>
<evidence type="ECO:0000256" key="4">
    <source>
        <dbReference type="ARBA" id="ARBA00022803"/>
    </source>
</evidence>
<dbReference type="SUPFAM" id="SSF48452">
    <property type="entry name" value="TPR-like"/>
    <property type="match status" value="2"/>
</dbReference>
<dbReference type="PANTHER" id="PTHR46630:SF1">
    <property type="entry name" value="TETRATRICOPEPTIDE REPEAT PROTEIN 29"/>
    <property type="match status" value="1"/>
</dbReference>
<feature type="signal peptide" evidence="7">
    <location>
        <begin position="1"/>
        <end position="20"/>
    </location>
</feature>
<dbReference type="EMBL" id="MNAN01000034">
    <property type="protein sequence ID" value="OHU94535.1"/>
    <property type="molecule type" value="Genomic_DNA"/>
</dbReference>
<comment type="subcellular location">
    <subcellularLocation>
        <location evidence="1">Cytoplasm</location>
    </subcellularLocation>
</comment>
<dbReference type="CDD" id="cd22890">
    <property type="entry name" value="ChiS-DBD"/>
    <property type="match status" value="1"/>
</dbReference>
<evidence type="ECO:0000313" key="9">
    <source>
        <dbReference type="Proteomes" id="UP000180253"/>
    </source>
</evidence>
<reference evidence="8 9" key="1">
    <citation type="submission" date="2016-10" db="EMBL/GenBank/DDBJ databases">
        <title>Pseudoalteromonas amylolytica sp. nov., isolated from the surface seawater.</title>
        <authorList>
            <person name="Wu Y.-H."/>
            <person name="Cheng H."/>
            <person name="Jin X.-B."/>
            <person name="Wang C.-S."/>
            <person name="Xu X.-W."/>
        </authorList>
    </citation>
    <scope>NUCLEOTIDE SEQUENCE [LARGE SCALE GENOMIC DNA]</scope>
    <source>
        <strain evidence="8 9">JCM 12483</strain>
    </source>
</reference>
<evidence type="ECO:0000256" key="7">
    <source>
        <dbReference type="SAM" id="SignalP"/>
    </source>
</evidence>
<dbReference type="PANTHER" id="PTHR46630">
    <property type="entry name" value="TETRATRICOPEPTIDE REPEAT PROTEIN 29"/>
    <property type="match status" value="1"/>
</dbReference>
<keyword evidence="7" id="KW-0732">Signal</keyword>
<evidence type="ECO:0000313" key="8">
    <source>
        <dbReference type="EMBL" id="OHU94535.1"/>
    </source>
</evidence>
<dbReference type="STRING" id="327939.BIW53_15850"/>
<comment type="similarity">
    <text evidence="5">Belongs to the Rap family.</text>
</comment>
<protein>
    <submittedName>
        <fullName evidence="8">Uncharacterized protein</fullName>
    </submittedName>
</protein>
<feature type="transmembrane region" description="Helical" evidence="6">
    <location>
        <begin position="390"/>
        <end position="411"/>
    </location>
</feature>
<dbReference type="InterPro" id="IPR011990">
    <property type="entry name" value="TPR-like_helical_dom_sf"/>
</dbReference>
<dbReference type="InterPro" id="IPR051476">
    <property type="entry name" value="Bac_ResReg_Asp_Phosphatase"/>
</dbReference>
<sequence length="541" mass="61608">MFRCRLFSLLLMLNHVSLWASICQPQGDANVTGDILTCKRVIQTLPPKGISAFKASLELVELYRKAGDLKLANQVLDTLLEQDLKSPQKYSVIRQKGINAYRQRNYIQALEYFHEAQLIAEQQDDLRLIGKSANDLANVYQALGDLDTALTLFLRSYQLAKQLNDTHRQAITLNNLGNVSRDINQLDDAILSFRQAHVLHQQAGDITKANHSLLSLGEVFLKKRQLEKAQTLIHDLVAPLNESGAHAQVSRAYLLLAEIAIAQNNTEQAAHWLNAQKRTRQLIQSSNIDQRALLIEAKLKQLEGEHDAAQVILKQGLSAHNQQNSQLTELFYIALIQSQQQTERYRDAIDTLQNYNNMLKSSRSQSESLYQFRLKKANVFNTTTASQNHYWFIAFVCFAFFGGVLITVVYFKSKTVKLSFSGDGEVASNENIAHLDDYQSRVLMVEIMTLALNIWEHSSGRTRIELAEQSKVWKVNIDDGRLRVRTFERYLSTKTLPKKPRWRNIISTANHVIEQCDTDYPQLKELQNKVSKLEKIALNCG</sequence>
<dbReference type="Pfam" id="PF13424">
    <property type="entry name" value="TPR_12"/>
    <property type="match status" value="1"/>
</dbReference>
<evidence type="ECO:0000256" key="5">
    <source>
        <dbReference type="ARBA" id="ARBA00038253"/>
    </source>
</evidence>
<dbReference type="Proteomes" id="UP000180253">
    <property type="component" value="Unassembled WGS sequence"/>
</dbReference>
<dbReference type="Gene3D" id="1.25.40.10">
    <property type="entry name" value="Tetratricopeptide repeat domain"/>
    <property type="match status" value="1"/>
</dbReference>
<name>A0A1S1N535_9GAMM</name>
<keyword evidence="3" id="KW-0677">Repeat</keyword>
<keyword evidence="6" id="KW-0812">Transmembrane</keyword>
<evidence type="ECO:0000256" key="3">
    <source>
        <dbReference type="ARBA" id="ARBA00022737"/>
    </source>
</evidence>
<evidence type="ECO:0000256" key="6">
    <source>
        <dbReference type="SAM" id="Phobius"/>
    </source>
</evidence>
<keyword evidence="2" id="KW-0963">Cytoplasm</keyword>
<keyword evidence="6" id="KW-0472">Membrane</keyword>
<dbReference type="GO" id="GO:0005737">
    <property type="term" value="C:cytoplasm"/>
    <property type="evidence" value="ECO:0007669"/>
    <property type="project" value="UniProtKB-SubCell"/>
</dbReference>
<comment type="caution">
    <text evidence="8">The sequence shown here is derived from an EMBL/GenBank/DDBJ whole genome shotgun (WGS) entry which is preliminary data.</text>
</comment>
<keyword evidence="6" id="KW-1133">Transmembrane helix</keyword>
<dbReference type="AlphaFoldDB" id="A0A1S1N535"/>